<gene>
    <name evidence="3" type="ORF">BSAL_18660</name>
</gene>
<organism evidence="3 4">
    <name type="scientific">Bodo saltans</name>
    <name type="common">Flagellated protozoan</name>
    <dbReference type="NCBI Taxonomy" id="75058"/>
    <lineage>
        <taxon>Eukaryota</taxon>
        <taxon>Discoba</taxon>
        <taxon>Euglenozoa</taxon>
        <taxon>Kinetoplastea</taxon>
        <taxon>Metakinetoplastina</taxon>
        <taxon>Eubodonida</taxon>
        <taxon>Bodonidae</taxon>
        <taxon>Bodo</taxon>
    </lineage>
</organism>
<protein>
    <recommendedName>
        <fullName evidence="2">TPPC8 first Ig-like domain-containing protein</fullName>
    </recommendedName>
</protein>
<dbReference type="OrthoDB" id="272263at2759"/>
<dbReference type="PANTHER" id="PTHR21512:SF5">
    <property type="entry name" value="TRAFFICKING PROTEIN PARTICLE COMPLEX SUBUNIT 9"/>
    <property type="match status" value="1"/>
</dbReference>
<dbReference type="VEuPathDB" id="TriTrypDB:BSAL_18660"/>
<feature type="region of interest" description="Disordered" evidence="1">
    <location>
        <begin position="768"/>
        <end position="790"/>
    </location>
</feature>
<name>A0A0S4JIC8_BODSA</name>
<reference evidence="4" key="1">
    <citation type="submission" date="2015-09" db="EMBL/GenBank/DDBJ databases">
        <authorList>
            <consortium name="Pathogen Informatics"/>
        </authorList>
    </citation>
    <scope>NUCLEOTIDE SEQUENCE [LARGE SCALE GENOMIC DNA]</scope>
    <source>
        <strain evidence="4">Lake Konstanz</strain>
    </source>
</reference>
<dbReference type="OMA" id="EGCKERR"/>
<proteinExistence type="predicted"/>
<dbReference type="PANTHER" id="PTHR21512">
    <property type="entry name" value="TRAFFICKING PROTEIN PARTICLE COMPLEX SUBUNIT 9"/>
    <property type="match status" value="1"/>
</dbReference>
<sequence length="1282" mass="138370">MDKSDFGEGPLSEPKSEIAKNLKCRAAFAAPLNDEFERRGLAALMAYGEMSVSSTDTLWTAAQLEAVASARYMESRKIALVAARVQDICRKLLKCRELADLAEVDITMLGEIESEARDCITKHRKALLSLGSALPALVKQRILREVEEPLGDRVDKLTVLIGRIRGTSPFATTQITSVGSNSGSGGFHGGGAGADDAPPLAVAPTAGENAVPPPPTPMTPAAASASFVLLSSPDIVALQLQDLYDQVSGLWFGEVELFLVEAFHQYRLLQPRLFELEAELLLKLAWLRADQRNSRKLLETIADLNRTLKFVSPEAALRVGRVVPDICVKCGCKRKAAYFAVDAAHREKKAHNYEAAVLLLMRAVQWCSIPLQLATDGGGSGVATRASTVGCRTSLVFDKATAQLQLDKMKGKSVTSSALTSAPPPPPAWQDVFRNTASSRVPHPARMHVSLLSEIMDCLKLHKNPKGLRCQFAAACLYLYSSLMDPLLQDAFFNVLHLESLETPSYVHRGLVVQPALVLSMQPIALPMELRPQTMSMGGAVFTYIDKERLKMTALILNGKRLTHDVVWVAKDSGCVEVTLANPFDLQLQLTCLSLCFDFTPDAPSSQDTDSIDFPVPVGALTAPSLAAAASSISSSANFITPYEINGVVMKPRESTTLRLYATPLAPGTATVTGIHVLFGQLAFVNPIFIPMEPRVNIPVIRPLPQLDVQFSATDVELFASQRVLITCTITNVRGCVVDNLSISAHRRSCQLMTCTGCRESRSRQLPRKSMASELLSPTTTTNNNNNDLGASMQRDEFTVSIIRDALQDALPLQPGEQIQIPMYLQAPPSFSALVVDLMSVRLDYFPNYEQPEQPPGIPASVPVFAIVPRRISDTHLRVCSTPSLDITSTTLTADRRFVEVRVRNQCTTRTVELHINGVDPFRHIPSSFVFLPSAELILPPIEISKLPVNREDCVFTLPWSVRSGAIAWSSSPASRNGGQSPQTVSTPASRFAGGGGGAAASSTILRNAGPPLMITGPNQMSHAVEGTLQLRLMETIQDVCAMEPLEELVIVASFGSGALLTASQQSQNKELRHSSMLQHRKASSKQQHNPLGPCDVSHAGSSGVTTPSRGGLSSAAGGGRRATNGGMSSLATNTTSPTSTSSSDDEGDWGLDDSLMHLSQQQTWVSVAPPKAPILIPAVETTTVSIAVSAPWRAEVPLTIEVYFDLGSEVGMVSGPVKKRVPVGRNEASGYHEMLDIAAFRTGEQFLVIKATDDHLRCIHYLVRLRVEHDATNTAGQSPAL</sequence>
<dbReference type="EMBL" id="CYKH01001692">
    <property type="protein sequence ID" value="CUG88989.1"/>
    <property type="molecule type" value="Genomic_DNA"/>
</dbReference>
<feature type="domain" description="TPPC8 first Ig-like" evidence="2">
    <location>
        <begin position="575"/>
        <end position="675"/>
    </location>
</feature>
<keyword evidence="4" id="KW-1185">Reference proteome</keyword>
<feature type="compositionally biased region" description="Polar residues" evidence="1">
    <location>
        <begin position="971"/>
        <end position="989"/>
    </location>
</feature>
<feature type="compositionally biased region" description="Low complexity" evidence="1">
    <location>
        <begin position="1109"/>
        <end position="1143"/>
    </location>
</feature>
<evidence type="ECO:0000259" key="2">
    <source>
        <dbReference type="Pfam" id="PF24545"/>
    </source>
</evidence>
<feature type="compositionally biased region" description="Gly residues" evidence="1">
    <location>
        <begin position="182"/>
        <end position="193"/>
    </location>
</feature>
<accession>A0A0S4JIC8</accession>
<feature type="region of interest" description="Disordered" evidence="1">
    <location>
        <begin position="971"/>
        <end position="1000"/>
    </location>
</feature>
<evidence type="ECO:0000256" key="1">
    <source>
        <dbReference type="SAM" id="MobiDB-lite"/>
    </source>
</evidence>
<feature type="region of interest" description="Disordered" evidence="1">
    <location>
        <begin position="181"/>
        <end position="212"/>
    </location>
</feature>
<dbReference type="InterPro" id="IPR058541">
    <property type="entry name" value="Ig_TPPC8_1st"/>
</dbReference>
<evidence type="ECO:0000313" key="3">
    <source>
        <dbReference type="EMBL" id="CUG88989.1"/>
    </source>
</evidence>
<dbReference type="Proteomes" id="UP000051952">
    <property type="component" value="Unassembled WGS sequence"/>
</dbReference>
<dbReference type="GO" id="GO:0005802">
    <property type="term" value="C:trans-Golgi network"/>
    <property type="evidence" value="ECO:0007669"/>
    <property type="project" value="TreeGrafter"/>
</dbReference>
<evidence type="ECO:0000313" key="4">
    <source>
        <dbReference type="Proteomes" id="UP000051952"/>
    </source>
</evidence>
<dbReference type="Pfam" id="PF24545">
    <property type="entry name" value="Ig_TPPC8_1st"/>
    <property type="match status" value="1"/>
</dbReference>
<dbReference type="InterPro" id="IPR013935">
    <property type="entry name" value="Trs120_TRAPPC9"/>
</dbReference>
<feature type="region of interest" description="Disordered" evidence="1">
    <location>
        <begin position="1066"/>
        <end position="1153"/>
    </location>
</feature>